<comment type="caution">
    <text evidence="10">The sequence shown here is derived from an EMBL/GenBank/DDBJ whole genome shotgun (WGS) entry which is preliminary data.</text>
</comment>
<gene>
    <name evidence="7" type="primary">djlA</name>
    <name evidence="10" type="ORF">CKO31_19895</name>
</gene>
<evidence type="ECO:0000259" key="9">
    <source>
        <dbReference type="PROSITE" id="PS50076"/>
    </source>
</evidence>
<reference evidence="10 11" key="1">
    <citation type="journal article" date="2020" name="Microorganisms">
        <title>Osmotic Adaptation and Compatible Solute Biosynthesis of Phototrophic Bacteria as Revealed from Genome Analyses.</title>
        <authorList>
            <person name="Imhoff J.F."/>
            <person name="Rahn T."/>
            <person name="Kunzel S."/>
            <person name="Keller A."/>
            <person name="Neulinger S.C."/>
        </authorList>
    </citation>
    <scope>NUCLEOTIDE SEQUENCE [LARGE SCALE GENOMIC DNA]</scope>
    <source>
        <strain evidence="10 11">DSM 6210</strain>
    </source>
</reference>
<dbReference type="HAMAP" id="MF_01153">
    <property type="entry name" value="DjlA"/>
    <property type="match status" value="1"/>
</dbReference>
<evidence type="ECO:0000256" key="8">
    <source>
        <dbReference type="SAM" id="MobiDB-lite"/>
    </source>
</evidence>
<keyword evidence="2 7" id="KW-0997">Cell inner membrane</keyword>
<proteinExistence type="inferred from homology"/>
<comment type="domain">
    <text evidence="7">The transmembrane domain is a dimerization domain.</text>
</comment>
<keyword evidence="11" id="KW-1185">Reference proteome</keyword>
<comment type="subunit">
    <text evidence="7">Homodimer.</text>
</comment>
<keyword evidence="5 7" id="KW-0472">Membrane</keyword>
<dbReference type="Pfam" id="PF00226">
    <property type="entry name" value="DnaJ"/>
    <property type="match status" value="1"/>
</dbReference>
<evidence type="ECO:0000256" key="7">
    <source>
        <dbReference type="HAMAP-Rule" id="MF_01153"/>
    </source>
</evidence>
<evidence type="ECO:0000256" key="2">
    <source>
        <dbReference type="ARBA" id="ARBA00022519"/>
    </source>
</evidence>
<evidence type="ECO:0000256" key="4">
    <source>
        <dbReference type="ARBA" id="ARBA00022989"/>
    </source>
</evidence>
<dbReference type="InterPro" id="IPR001623">
    <property type="entry name" value="DnaJ_domain"/>
</dbReference>
<dbReference type="PRINTS" id="PR00625">
    <property type="entry name" value="JDOMAIN"/>
</dbReference>
<dbReference type="NCBIfam" id="NF006948">
    <property type="entry name" value="PRK09430.1"/>
    <property type="match status" value="1"/>
</dbReference>
<evidence type="ECO:0000313" key="10">
    <source>
        <dbReference type="EMBL" id="MBK1632972.1"/>
    </source>
</evidence>
<keyword evidence="4 7" id="KW-1133">Transmembrane helix</keyword>
<protein>
    <recommendedName>
        <fullName evidence="7">Co-chaperone protein DjlA</fullName>
    </recommendedName>
</protein>
<dbReference type="InterPro" id="IPR050817">
    <property type="entry name" value="DjlA_DnaK_co-chaperone"/>
</dbReference>
<evidence type="ECO:0000256" key="3">
    <source>
        <dbReference type="ARBA" id="ARBA00022692"/>
    </source>
</evidence>
<feature type="topological domain" description="Periplasmic" evidence="7">
    <location>
        <begin position="1"/>
        <end position="6"/>
    </location>
</feature>
<keyword evidence="3 7" id="KW-0812">Transmembrane</keyword>
<dbReference type="RefSeq" id="WP_200240872.1">
    <property type="nucleotide sequence ID" value="NZ_NRRV01000063.1"/>
</dbReference>
<dbReference type="CDD" id="cd07316">
    <property type="entry name" value="terB_like_DjlA"/>
    <property type="match status" value="1"/>
</dbReference>
<dbReference type="Pfam" id="PF05099">
    <property type="entry name" value="TerB"/>
    <property type="match status" value="1"/>
</dbReference>
<name>A0ABS1CM24_9GAMM</name>
<dbReference type="InterPro" id="IPR029024">
    <property type="entry name" value="TerB-like"/>
</dbReference>
<dbReference type="SUPFAM" id="SSF158682">
    <property type="entry name" value="TerB-like"/>
    <property type="match status" value="1"/>
</dbReference>
<dbReference type="CDD" id="cd06257">
    <property type="entry name" value="DnaJ"/>
    <property type="match status" value="1"/>
</dbReference>
<dbReference type="InterPro" id="IPR036869">
    <property type="entry name" value="J_dom_sf"/>
</dbReference>
<dbReference type="InterPro" id="IPR023749">
    <property type="entry name" value="DjlA"/>
</dbReference>
<feature type="topological domain" description="Cytoplasmic" evidence="7">
    <location>
        <begin position="31"/>
        <end position="292"/>
    </location>
</feature>
<dbReference type="SMART" id="SM00271">
    <property type="entry name" value="DnaJ"/>
    <property type="match status" value="1"/>
</dbReference>
<evidence type="ECO:0000256" key="6">
    <source>
        <dbReference type="ARBA" id="ARBA00023186"/>
    </source>
</evidence>
<dbReference type="Gene3D" id="1.10.287.110">
    <property type="entry name" value="DnaJ domain"/>
    <property type="match status" value="1"/>
</dbReference>
<evidence type="ECO:0000313" key="11">
    <source>
        <dbReference type="Proteomes" id="UP000748752"/>
    </source>
</evidence>
<accession>A0ABS1CM24</accession>
<feature type="domain" description="J" evidence="9">
    <location>
        <begin position="226"/>
        <end position="290"/>
    </location>
</feature>
<dbReference type="Proteomes" id="UP000748752">
    <property type="component" value="Unassembled WGS sequence"/>
</dbReference>
<dbReference type="InterPro" id="IPR007791">
    <property type="entry name" value="DjlA_N"/>
</dbReference>
<sequence length="292" mass="31638">MSWFGKVVGGLLGFAAGGPIGALLGATLGHGVDRGVKRLSEDYGLPFGDRRRIESAFFAATFSVMGHIAKADGRVSEREIALAETVMSRLQLSGERRSAAIALFRQGKEPGFDLNGVIARFRRECMGRRLLIQLFLEVQLQAAYADGEPSAAKRQVLEQIRAGLGVSPVLFRQLENLIRMQQRFAEGRAGGWQAGWQQGWQQGAGRASGGSGAGRRAPSAGPSLKEAYAVLGVQPKDSDDAIKRAYRKLLSQHHPDKLVSKGLPEDMIKLASQKTHEIRQAYEMIQASRAAG</sequence>
<dbReference type="Gene3D" id="1.10.3680.10">
    <property type="entry name" value="TerB-like"/>
    <property type="match status" value="1"/>
</dbReference>
<feature type="region of interest" description="Disordered" evidence="8">
    <location>
        <begin position="201"/>
        <end position="220"/>
    </location>
</feature>
<dbReference type="EMBL" id="NRRV01000063">
    <property type="protein sequence ID" value="MBK1632972.1"/>
    <property type="molecule type" value="Genomic_DNA"/>
</dbReference>
<dbReference type="PANTHER" id="PTHR24074">
    <property type="entry name" value="CO-CHAPERONE PROTEIN DJLA"/>
    <property type="match status" value="1"/>
</dbReference>
<comment type="function">
    <text evidence="7">Regulatory DnaK co-chaperone. Direct interaction between DnaK and DjlA is needed for the induction of the wcaABCDE operon, involved in the synthesis of a colanic acid polysaccharide capsule, possibly through activation of the RcsB/RcsC phosphotransfer signaling pathway. The colanic acid capsule may help the bacterium survive conditions outside the host.</text>
</comment>
<keyword evidence="1 7" id="KW-1003">Cell membrane</keyword>
<comment type="subcellular location">
    <subcellularLocation>
        <location evidence="7">Cell inner membrane</location>
        <topology evidence="7">Single-pass type III membrane protein</topology>
    </subcellularLocation>
</comment>
<dbReference type="SUPFAM" id="SSF46565">
    <property type="entry name" value="Chaperone J-domain"/>
    <property type="match status" value="1"/>
</dbReference>
<dbReference type="PROSITE" id="PS50076">
    <property type="entry name" value="DNAJ_2"/>
    <property type="match status" value="1"/>
</dbReference>
<keyword evidence="6 7" id="KW-0143">Chaperone</keyword>
<organism evidence="10 11">
    <name type="scientific">Thiohalocapsa halophila</name>
    <dbReference type="NCBI Taxonomy" id="69359"/>
    <lineage>
        <taxon>Bacteria</taxon>
        <taxon>Pseudomonadati</taxon>
        <taxon>Pseudomonadota</taxon>
        <taxon>Gammaproteobacteria</taxon>
        <taxon>Chromatiales</taxon>
        <taxon>Chromatiaceae</taxon>
        <taxon>Thiohalocapsa</taxon>
    </lineage>
</organism>
<evidence type="ECO:0000256" key="1">
    <source>
        <dbReference type="ARBA" id="ARBA00022475"/>
    </source>
</evidence>
<evidence type="ECO:0000256" key="5">
    <source>
        <dbReference type="ARBA" id="ARBA00023136"/>
    </source>
</evidence>